<evidence type="ECO:0000313" key="1">
    <source>
        <dbReference type="EMBL" id="KKK66453.1"/>
    </source>
</evidence>
<name>A0A0F8XC95_9ZZZZ</name>
<proteinExistence type="predicted"/>
<protein>
    <submittedName>
        <fullName evidence="1">Uncharacterized protein</fullName>
    </submittedName>
</protein>
<organism evidence="1">
    <name type="scientific">marine sediment metagenome</name>
    <dbReference type="NCBI Taxonomy" id="412755"/>
    <lineage>
        <taxon>unclassified sequences</taxon>
        <taxon>metagenomes</taxon>
        <taxon>ecological metagenomes</taxon>
    </lineage>
</organism>
<dbReference type="EMBL" id="LAZR01060073">
    <property type="protein sequence ID" value="KKK66453.1"/>
    <property type="molecule type" value="Genomic_DNA"/>
</dbReference>
<feature type="non-terminal residue" evidence="1">
    <location>
        <position position="63"/>
    </location>
</feature>
<sequence>MPFSNFQNGLTSMGIPVLGGGGIPAMFGNYYFVDFNKGSDGNSGKDTEHAFKTISKAYDSATT</sequence>
<comment type="caution">
    <text evidence="1">The sequence shown here is derived from an EMBL/GenBank/DDBJ whole genome shotgun (WGS) entry which is preliminary data.</text>
</comment>
<dbReference type="AlphaFoldDB" id="A0A0F8XC95"/>
<reference evidence="1" key="1">
    <citation type="journal article" date="2015" name="Nature">
        <title>Complex archaea that bridge the gap between prokaryotes and eukaryotes.</title>
        <authorList>
            <person name="Spang A."/>
            <person name="Saw J.H."/>
            <person name="Jorgensen S.L."/>
            <person name="Zaremba-Niedzwiedzka K."/>
            <person name="Martijn J."/>
            <person name="Lind A.E."/>
            <person name="van Eijk R."/>
            <person name="Schleper C."/>
            <person name="Guy L."/>
            <person name="Ettema T.J."/>
        </authorList>
    </citation>
    <scope>NUCLEOTIDE SEQUENCE</scope>
</reference>
<gene>
    <name evidence="1" type="ORF">LCGC14_2963950</name>
</gene>
<accession>A0A0F8XC95</accession>